<proteinExistence type="predicted"/>
<evidence type="ECO:0000313" key="2">
    <source>
        <dbReference type="EMBL" id="CAB4198804.1"/>
    </source>
</evidence>
<accession>A0A6J5S1L8</accession>
<gene>
    <name evidence="2" type="ORF">UFOVP1324_31</name>
</gene>
<organism evidence="2">
    <name type="scientific">uncultured Caudovirales phage</name>
    <dbReference type="NCBI Taxonomy" id="2100421"/>
    <lineage>
        <taxon>Viruses</taxon>
        <taxon>Duplodnaviria</taxon>
        <taxon>Heunggongvirae</taxon>
        <taxon>Uroviricota</taxon>
        <taxon>Caudoviricetes</taxon>
        <taxon>Peduoviridae</taxon>
        <taxon>Maltschvirus</taxon>
        <taxon>Maltschvirus maltsch</taxon>
    </lineage>
</organism>
<name>A0A6J5S1L8_9CAUD</name>
<evidence type="ECO:0000256" key="1">
    <source>
        <dbReference type="SAM" id="MobiDB-lite"/>
    </source>
</evidence>
<sequence>MAECPAVGCPTQAKPGMFMCWNHWRRLPKVIRDEVFRAWRARELVAHAEVCDEAIRLTAEREGQTPPTEAEKRAPRMRKLMDR</sequence>
<feature type="region of interest" description="Disordered" evidence="1">
    <location>
        <begin position="60"/>
        <end position="83"/>
    </location>
</feature>
<reference evidence="2" key="1">
    <citation type="submission" date="2020-05" db="EMBL/GenBank/DDBJ databases">
        <authorList>
            <person name="Chiriac C."/>
            <person name="Salcher M."/>
            <person name="Ghai R."/>
            <person name="Kavagutti S V."/>
        </authorList>
    </citation>
    <scope>NUCLEOTIDE SEQUENCE</scope>
</reference>
<protein>
    <submittedName>
        <fullName evidence="2">Uncharacterized protein</fullName>
    </submittedName>
</protein>
<dbReference type="EMBL" id="LR797273">
    <property type="protein sequence ID" value="CAB4198804.1"/>
    <property type="molecule type" value="Genomic_DNA"/>
</dbReference>